<feature type="region of interest" description="Disordered" evidence="1">
    <location>
        <begin position="821"/>
        <end position="843"/>
    </location>
</feature>
<feature type="region of interest" description="Disordered" evidence="1">
    <location>
        <begin position="1"/>
        <end position="20"/>
    </location>
</feature>
<gene>
    <name evidence="2" type="ORF">PRZ48_005456</name>
</gene>
<feature type="compositionally biased region" description="Basic residues" evidence="1">
    <location>
        <begin position="381"/>
        <end position="390"/>
    </location>
</feature>
<dbReference type="Proteomes" id="UP001305779">
    <property type="component" value="Unassembled WGS sequence"/>
</dbReference>
<feature type="compositionally biased region" description="Basic and acidic residues" evidence="1">
    <location>
        <begin position="539"/>
        <end position="553"/>
    </location>
</feature>
<feature type="compositionally biased region" description="Basic and acidic residues" evidence="1">
    <location>
        <begin position="566"/>
        <end position="595"/>
    </location>
</feature>
<sequence>MTNSDVSESKPARNLSPLPLFADRVRNALESQRSGISTPVLENHSPPTPDPSPPGVRQTLSPPRPPLSHSPSSFADSFKTAHEGLTASGNVSREHSPFEDEPSQQQKSWLHATMPVRLDGLGLLGDEPVHVNDTSSEEHVRVKDYQLSSPENYESDKSEVRSKNYVLSGSEKNEESDRGEVRVKNYQMESDSDMEPRNANDSSSSPTFRKALDHHMAQHRLRKPIQPGDDLKRPNEALLYGSLGTWKGRKSLTRPQTPPPQTPPRREKDTTFLRNADLVPPQTPESLIELSPETPEEEPETPRQRKKSTPKPNGTPKKLREFAPSETPTMISPPNTATKERSLEENNNVYRMIQEENAKRHSAISDGSVQAKVVLVPESKKKLRHSRKRDSLRGDVSMASNSKRSSSESGHKLKHKRAMESLGGSEVSPEVTPERNDGGLKFSSRISRFDPGQNGFDYWSALPDEQHVQETPVDPEPAKGGPVLEPAFKPRRLRRSLRESSLDKQSSIKTESDPRPWSMDGQSLSLEQSKSISPKLRRSSADRRLDRNDDVRRNSIVREPQTMSQKLDRVAQDLTREGHEISDHSSLTDRRRSSEKQPLSPRRKGFDPHALRPIGTPLSTTFSDRTGMTEAEIGEARGVQFFPHNNDSLLLIQQSSLPVGALDALGNEALDDTDETERNTPNPVFQAFVDSPEDSAGENKRSKHTVDSPLTNPRAAPEPPVIKFIPPTPSEELERALGGDANDDRQVGDSAKPAMPRRMSLTQKMRRYSESVFQPLPFGRSGSVRKSQAKRATISEPRPTHLSSFWQPRDFWEEYDTEDEYEEDDMDRLPPGGDTSNITDKKKGLFPRNMSVRMPGFRGTGGFLVGNSLGLDRHGTNKRRHYIDKRTSEEMLRRLAEQRRRRTFTVPFSGGARVEYVGLHGLGTKMWESRKRRQERALEKRREKLRGQIGTRPKECLSDLNSDRELGHNKKIGEIGEIMRVM</sequence>
<comment type="caution">
    <text evidence="2">The sequence shown here is derived from an EMBL/GenBank/DDBJ whole genome shotgun (WGS) entry which is preliminary data.</text>
</comment>
<accession>A0ABR0ETU2</accession>
<organism evidence="2 3">
    <name type="scientific">Zasmidium cellare</name>
    <name type="common">Wine cellar mold</name>
    <name type="synonym">Racodium cellare</name>
    <dbReference type="NCBI Taxonomy" id="395010"/>
    <lineage>
        <taxon>Eukaryota</taxon>
        <taxon>Fungi</taxon>
        <taxon>Dikarya</taxon>
        <taxon>Ascomycota</taxon>
        <taxon>Pezizomycotina</taxon>
        <taxon>Dothideomycetes</taxon>
        <taxon>Dothideomycetidae</taxon>
        <taxon>Mycosphaerellales</taxon>
        <taxon>Mycosphaerellaceae</taxon>
        <taxon>Zasmidium</taxon>
    </lineage>
</organism>
<feature type="compositionally biased region" description="Basic and acidic residues" evidence="1">
    <location>
        <begin position="171"/>
        <end position="183"/>
    </location>
</feature>
<feature type="region of interest" description="Disordered" evidence="1">
    <location>
        <begin position="779"/>
        <end position="800"/>
    </location>
</feature>
<protein>
    <submittedName>
        <fullName evidence="2">Uncharacterized protein</fullName>
    </submittedName>
</protein>
<feature type="region of interest" description="Disordered" evidence="1">
    <location>
        <begin position="375"/>
        <end position="624"/>
    </location>
</feature>
<feature type="compositionally biased region" description="Low complexity" evidence="1">
    <location>
        <begin position="284"/>
        <end position="293"/>
    </location>
</feature>
<feature type="region of interest" description="Disordered" evidence="1">
    <location>
        <begin position="671"/>
        <end position="754"/>
    </location>
</feature>
<feature type="compositionally biased region" description="Basic and acidic residues" evidence="1">
    <location>
        <begin position="697"/>
        <end position="706"/>
    </location>
</feature>
<reference evidence="2 3" key="1">
    <citation type="journal article" date="2023" name="G3 (Bethesda)">
        <title>A chromosome-level genome assembly of Zasmidium syzygii isolated from banana leaves.</title>
        <authorList>
            <person name="van Westerhoven A.C."/>
            <person name="Mehrabi R."/>
            <person name="Talebi R."/>
            <person name="Steentjes M.B.F."/>
            <person name="Corcolon B."/>
            <person name="Chong P.A."/>
            <person name="Kema G.H.J."/>
            <person name="Seidl M.F."/>
        </authorList>
    </citation>
    <scope>NUCLEOTIDE SEQUENCE [LARGE SCALE GENOMIC DNA]</scope>
    <source>
        <strain evidence="2 3">P124</strain>
    </source>
</reference>
<evidence type="ECO:0000313" key="2">
    <source>
        <dbReference type="EMBL" id="KAK4504540.1"/>
    </source>
</evidence>
<keyword evidence="3" id="KW-1185">Reference proteome</keyword>
<evidence type="ECO:0000313" key="3">
    <source>
        <dbReference type="Proteomes" id="UP001305779"/>
    </source>
</evidence>
<name>A0ABR0ETU2_ZASCE</name>
<feature type="region of interest" description="Disordered" evidence="1">
    <location>
        <begin position="29"/>
        <end position="345"/>
    </location>
</feature>
<feature type="compositionally biased region" description="Polar residues" evidence="1">
    <location>
        <begin position="520"/>
        <end position="532"/>
    </location>
</feature>
<feature type="compositionally biased region" description="Polar residues" evidence="1">
    <location>
        <begin position="326"/>
        <end position="337"/>
    </location>
</feature>
<dbReference type="EMBL" id="JAXOVC010000003">
    <property type="protein sequence ID" value="KAK4504540.1"/>
    <property type="molecule type" value="Genomic_DNA"/>
</dbReference>
<proteinExistence type="predicted"/>
<evidence type="ECO:0000256" key="1">
    <source>
        <dbReference type="SAM" id="MobiDB-lite"/>
    </source>
</evidence>
<feature type="compositionally biased region" description="Basic and acidic residues" evidence="1">
    <location>
        <begin position="732"/>
        <end position="747"/>
    </location>
</feature>